<keyword evidence="2" id="KW-0808">Transferase</keyword>
<reference evidence="2 3" key="1">
    <citation type="submission" date="2015-06" db="EMBL/GenBank/DDBJ databases">
        <title>Draft Genome of Serratia marcescens Strain AH0650_Sm1.</title>
        <authorList>
            <person name="Wan Y."/>
            <person name="Gorrie C."/>
            <person name="Holt K."/>
        </authorList>
    </citation>
    <scope>NUCLEOTIDE SEQUENCE [LARGE SCALE GENOMIC DNA]</scope>
    <source>
        <strain evidence="2 3">AH0650_Sm1</strain>
    </source>
</reference>
<dbReference type="SUPFAM" id="SSF53448">
    <property type="entry name" value="Nucleotide-diphospho-sugar transferases"/>
    <property type="match status" value="1"/>
</dbReference>
<organism evidence="2 3">
    <name type="scientific">Serratia marcescens</name>
    <dbReference type="NCBI Taxonomy" id="615"/>
    <lineage>
        <taxon>Bacteria</taxon>
        <taxon>Pseudomonadati</taxon>
        <taxon>Pseudomonadota</taxon>
        <taxon>Gammaproteobacteria</taxon>
        <taxon>Enterobacterales</taxon>
        <taxon>Yersiniaceae</taxon>
        <taxon>Serratia</taxon>
    </lineage>
</organism>
<evidence type="ECO:0000313" key="3">
    <source>
        <dbReference type="Proteomes" id="UP000037482"/>
    </source>
</evidence>
<dbReference type="EMBL" id="LFJS01000012">
    <property type="protein sequence ID" value="KMU51442.1"/>
    <property type="molecule type" value="Genomic_DNA"/>
</dbReference>
<sequence>MKSETSDIVDLTIVIPVYNVENYVFEAVQSVINLNPRPAQVVIINDGSTDKSLDILNSEFAKYEFVEIHSTKNNGLGVARNIGTSFARCKYVYYFDSDDLLDPGLTAKFSMVLNETPDLELFVFSAKSFYDSEISNTKDIRKLPDYARNMTARFNTGEECFIALSKQKRFFPNAWMYIFKKSIIEDNELKFKPIIHEDEDFTPQLFFKSKLTYVCNDKFFLRRIRMGSIMQSRFTEKNIIGYIESIYSQGELFMYPGLEKDSRRLLLQRIRGNLINILAIKRSSNLTLSSKVNVQVTELFDKYATVLEKIAVNNFIFYKIINIPIKALRKLTYR</sequence>
<proteinExistence type="predicted"/>
<dbReference type="CDD" id="cd00761">
    <property type="entry name" value="Glyco_tranf_GTA_type"/>
    <property type="match status" value="1"/>
</dbReference>
<dbReference type="AlphaFoldDB" id="A0A656VGK3"/>
<evidence type="ECO:0000259" key="1">
    <source>
        <dbReference type="Pfam" id="PF00535"/>
    </source>
</evidence>
<dbReference type="PANTHER" id="PTHR22916:SF3">
    <property type="entry name" value="UDP-GLCNAC:BETAGAL BETA-1,3-N-ACETYLGLUCOSAMINYLTRANSFERASE-LIKE PROTEIN 1"/>
    <property type="match status" value="1"/>
</dbReference>
<name>A0A656VGK3_SERMA</name>
<protein>
    <submittedName>
        <fullName evidence="2">Glycosyl transferase</fullName>
    </submittedName>
</protein>
<dbReference type="Gene3D" id="3.90.550.10">
    <property type="entry name" value="Spore Coat Polysaccharide Biosynthesis Protein SpsA, Chain A"/>
    <property type="match status" value="1"/>
</dbReference>
<dbReference type="InterPro" id="IPR001173">
    <property type="entry name" value="Glyco_trans_2-like"/>
</dbReference>
<evidence type="ECO:0000313" key="2">
    <source>
        <dbReference type="EMBL" id="KMU51442.1"/>
    </source>
</evidence>
<dbReference type="InterPro" id="IPR029044">
    <property type="entry name" value="Nucleotide-diphossugar_trans"/>
</dbReference>
<dbReference type="GO" id="GO:0016758">
    <property type="term" value="F:hexosyltransferase activity"/>
    <property type="evidence" value="ECO:0007669"/>
    <property type="project" value="UniProtKB-ARBA"/>
</dbReference>
<dbReference type="Proteomes" id="UP000037482">
    <property type="component" value="Unassembled WGS sequence"/>
</dbReference>
<accession>A0A656VGK3</accession>
<comment type="caution">
    <text evidence="2">The sequence shown here is derived from an EMBL/GenBank/DDBJ whole genome shotgun (WGS) entry which is preliminary data.</text>
</comment>
<dbReference type="Pfam" id="PF00535">
    <property type="entry name" value="Glycos_transf_2"/>
    <property type="match status" value="1"/>
</dbReference>
<gene>
    <name evidence="2" type="ORF">AB868_02185</name>
</gene>
<dbReference type="PANTHER" id="PTHR22916">
    <property type="entry name" value="GLYCOSYLTRANSFERASE"/>
    <property type="match status" value="1"/>
</dbReference>
<feature type="domain" description="Glycosyltransferase 2-like" evidence="1">
    <location>
        <begin position="12"/>
        <end position="117"/>
    </location>
</feature>